<comment type="caution">
    <text evidence="2">The sequence shown here is derived from an EMBL/GenBank/DDBJ whole genome shotgun (WGS) entry which is preliminary data.</text>
</comment>
<dbReference type="SUPFAM" id="SSF50341">
    <property type="entry name" value="CheW-like"/>
    <property type="match status" value="1"/>
</dbReference>
<name>A0A5C4N558_9RHOB</name>
<dbReference type="Gene3D" id="2.40.50.180">
    <property type="entry name" value="CheA-289, Domain 4"/>
    <property type="match status" value="1"/>
</dbReference>
<dbReference type="InterPro" id="IPR036061">
    <property type="entry name" value="CheW-like_dom_sf"/>
</dbReference>
<dbReference type="InterPro" id="IPR002545">
    <property type="entry name" value="CheW-lke_dom"/>
</dbReference>
<dbReference type="RefSeq" id="WP_139075421.1">
    <property type="nucleotide sequence ID" value="NZ_VDFU01000003.1"/>
</dbReference>
<dbReference type="Proteomes" id="UP000305887">
    <property type="component" value="Unassembled WGS sequence"/>
</dbReference>
<dbReference type="OrthoDB" id="3291462at2"/>
<organism evidence="2 3">
    <name type="scientific">Rubellimicrobium rubrum</name>
    <dbReference type="NCBI Taxonomy" id="2585369"/>
    <lineage>
        <taxon>Bacteria</taxon>
        <taxon>Pseudomonadati</taxon>
        <taxon>Pseudomonadota</taxon>
        <taxon>Alphaproteobacteria</taxon>
        <taxon>Rhodobacterales</taxon>
        <taxon>Roseobacteraceae</taxon>
        <taxon>Rubellimicrobium</taxon>
    </lineage>
</organism>
<dbReference type="SMART" id="SM00260">
    <property type="entry name" value="CheW"/>
    <property type="match status" value="1"/>
</dbReference>
<evidence type="ECO:0000313" key="3">
    <source>
        <dbReference type="Proteomes" id="UP000305887"/>
    </source>
</evidence>
<dbReference type="PANTHER" id="PTHR22617:SF23">
    <property type="entry name" value="CHEMOTAXIS PROTEIN CHEW"/>
    <property type="match status" value="1"/>
</dbReference>
<evidence type="ECO:0000259" key="1">
    <source>
        <dbReference type="PROSITE" id="PS50851"/>
    </source>
</evidence>
<dbReference type="Gene3D" id="2.30.30.40">
    <property type="entry name" value="SH3 Domains"/>
    <property type="match status" value="1"/>
</dbReference>
<dbReference type="AlphaFoldDB" id="A0A5C4N558"/>
<feature type="domain" description="CheW-like" evidence="1">
    <location>
        <begin position="3"/>
        <end position="148"/>
    </location>
</feature>
<accession>A0A5C4N558</accession>
<dbReference type="InterPro" id="IPR039315">
    <property type="entry name" value="CheW"/>
</dbReference>
<dbReference type="Pfam" id="PF01584">
    <property type="entry name" value="CheW"/>
    <property type="match status" value="1"/>
</dbReference>
<reference evidence="2 3" key="1">
    <citation type="submission" date="2019-06" db="EMBL/GenBank/DDBJ databases">
        <title>YIM 131921 draft genome.</title>
        <authorList>
            <person name="Jiang L."/>
        </authorList>
    </citation>
    <scope>NUCLEOTIDE SEQUENCE [LARGE SCALE GENOMIC DNA]</scope>
    <source>
        <strain evidence="2 3">YIM 131921</strain>
    </source>
</reference>
<gene>
    <name evidence="2" type="ORF">FHG66_04140</name>
</gene>
<dbReference type="EMBL" id="VDFU01000003">
    <property type="protein sequence ID" value="TNC52000.1"/>
    <property type="molecule type" value="Genomic_DNA"/>
</dbReference>
<dbReference type="PANTHER" id="PTHR22617">
    <property type="entry name" value="CHEMOTAXIS SENSOR HISTIDINE KINASE-RELATED"/>
    <property type="match status" value="1"/>
</dbReference>
<dbReference type="GO" id="GO:0007165">
    <property type="term" value="P:signal transduction"/>
    <property type="evidence" value="ECO:0007669"/>
    <property type="project" value="InterPro"/>
</dbReference>
<sequence>MLNQPVVTFGLESSLFGLPVALVQEILDPRPVSRLPHAPSHLMGVTDVRGSSVAVIDLRTYLGEPMRPDAADTRIMVLKLDRDGAALLVALRVDRVIEVTSLDDDRLEPLAEAALLNWDQRMVEGIGRRNGTFVTVLRLAGLFDRDVMDAMATGRPRQAASQDAEAAFAGLASA</sequence>
<protein>
    <submittedName>
        <fullName evidence="2">Chemotaxis protein CheW</fullName>
    </submittedName>
</protein>
<proteinExistence type="predicted"/>
<keyword evidence="3" id="KW-1185">Reference proteome</keyword>
<evidence type="ECO:0000313" key="2">
    <source>
        <dbReference type="EMBL" id="TNC52000.1"/>
    </source>
</evidence>
<dbReference type="GO" id="GO:0005829">
    <property type="term" value="C:cytosol"/>
    <property type="evidence" value="ECO:0007669"/>
    <property type="project" value="TreeGrafter"/>
</dbReference>
<dbReference type="PROSITE" id="PS50851">
    <property type="entry name" value="CHEW"/>
    <property type="match status" value="1"/>
</dbReference>
<dbReference type="GO" id="GO:0006935">
    <property type="term" value="P:chemotaxis"/>
    <property type="evidence" value="ECO:0007669"/>
    <property type="project" value="InterPro"/>
</dbReference>